<accession>A0A5B7K7J7</accession>
<gene>
    <name evidence="1" type="ORF">E2C01_100257</name>
</gene>
<sequence>MSVTSVFRGTLNGYSCPGFSETQIPLSVFSLKLFTAQSTQERCRRECPWRVGVCRILARFDNRHGPLLVTARQHPNA</sequence>
<comment type="caution">
    <text evidence="1">The sequence shown here is derived from an EMBL/GenBank/DDBJ whole genome shotgun (WGS) entry which is preliminary data.</text>
</comment>
<dbReference type="EMBL" id="VSRR010141637">
    <property type="protein sequence ID" value="MPD04563.1"/>
    <property type="molecule type" value="Genomic_DNA"/>
</dbReference>
<dbReference type="AlphaFoldDB" id="A0A5B7K7J7"/>
<proteinExistence type="predicted"/>
<name>A0A5B7K7J7_PORTR</name>
<keyword evidence="2" id="KW-1185">Reference proteome</keyword>
<evidence type="ECO:0000313" key="1">
    <source>
        <dbReference type="EMBL" id="MPD04563.1"/>
    </source>
</evidence>
<dbReference type="Proteomes" id="UP000324222">
    <property type="component" value="Unassembled WGS sequence"/>
</dbReference>
<protein>
    <submittedName>
        <fullName evidence="1">Uncharacterized protein</fullName>
    </submittedName>
</protein>
<evidence type="ECO:0000313" key="2">
    <source>
        <dbReference type="Proteomes" id="UP000324222"/>
    </source>
</evidence>
<organism evidence="1 2">
    <name type="scientific">Portunus trituberculatus</name>
    <name type="common">Swimming crab</name>
    <name type="synonym">Neptunus trituberculatus</name>
    <dbReference type="NCBI Taxonomy" id="210409"/>
    <lineage>
        <taxon>Eukaryota</taxon>
        <taxon>Metazoa</taxon>
        <taxon>Ecdysozoa</taxon>
        <taxon>Arthropoda</taxon>
        <taxon>Crustacea</taxon>
        <taxon>Multicrustacea</taxon>
        <taxon>Malacostraca</taxon>
        <taxon>Eumalacostraca</taxon>
        <taxon>Eucarida</taxon>
        <taxon>Decapoda</taxon>
        <taxon>Pleocyemata</taxon>
        <taxon>Brachyura</taxon>
        <taxon>Eubrachyura</taxon>
        <taxon>Portunoidea</taxon>
        <taxon>Portunidae</taxon>
        <taxon>Portuninae</taxon>
        <taxon>Portunus</taxon>
    </lineage>
</organism>
<reference evidence="1 2" key="1">
    <citation type="submission" date="2019-05" db="EMBL/GenBank/DDBJ databases">
        <title>Another draft genome of Portunus trituberculatus and its Hox gene families provides insights of decapod evolution.</title>
        <authorList>
            <person name="Jeong J.-H."/>
            <person name="Song I."/>
            <person name="Kim S."/>
            <person name="Choi T."/>
            <person name="Kim D."/>
            <person name="Ryu S."/>
            <person name="Kim W."/>
        </authorList>
    </citation>
    <scope>NUCLEOTIDE SEQUENCE [LARGE SCALE GENOMIC DNA]</scope>
    <source>
        <tissue evidence="1">Muscle</tissue>
    </source>
</reference>